<evidence type="ECO:0000313" key="3">
    <source>
        <dbReference type="Proteomes" id="UP001153269"/>
    </source>
</evidence>
<keyword evidence="1" id="KW-1133">Transmembrane helix</keyword>
<protein>
    <submittedName>
        <fullName evidence="2">Uncharacterized protein</fullName>
    </submittedName>
</protein>
<evidence type="ECO:0000256" key="1">
    <source>
        <dbReference type="SAM" id="Phobius"/>
    </source>
</evidence>
<dbReference type="AlphaFoldDB" id="A0A9N7YVD5"/>
<organism evidence="2 3">
    <name type="scientific">Pleuronectes platessa</name>
    <name type="common">European plaice</name>
    <dbReference type="NCBI Taxonomy" id="8262"/>
    <lineage>
        <taxon>Eukaryota</taxon>
        <taxon>Metazoa</taxon>
        <taxon>Chordata</taxon>
        <taxon>Craniata</taxon>
        <taxon>Vertebrata</taxon>
        <taxon>Euteleostomi</taxon>
        <taxon>Actinopterygii</taxon>
        <taxon>Neopterygii</taxon>
        <taxon>Teleostei</taxon>
        <taxon>Neoteleostei</taxon>
        <taxon>Acanthomorphata</taxon>
        <taxon>Carangaria</taxon>
        <taxon>Pleuronectiformes</taxon>
        <taxon>Pleuronectoidei</taxon>
        <taxon>Pleuronectidae</taxon>
        <taxon>Pleuronectes</taxon>
    </lineage>
</organism>
<dbReference type="Proteomes" id="UP001153269">
    <property type="component" value="Unassembled WGS sequence"/>
</dbReference>
<sequence>MSKFYFLTACPCRSPPTAPGHGSLFTAGLGVSYYAVCRVVCCVLSVFTATRSRQGTKCETEKRQLKSDIQMKIQLENSPDMISAAPLLLQPRCSGAT</sequence>
<reference evidence="2" key="1">
    <citation type="submission" date="2020-03" db="EMBL/GenBank/DDBJ databases">
        <authorList>
            <person name="Weist P."/>
        </authorList>
    </citation>
    <scope>NUCLEOTIDE SEQUENCE</scope>
</reference>
<name>A0A9N7YVD5_PLEPL</name>
<accession>A0A9N7YVD5</accession>
<proteinExistence type="predicted"/>
<feature type="transmembrane region" description="Helical" evidence="1">
    <location>
        <begin position="24"/>
        <end position="47"/>
    </location>
</feature>
<dbReference type="EMBL" id="CADEAL010002602">
    <property type="protein sequence ID" value="CAB1441281.1"/>
    <property type="molecule type" value="Genomic_DNA"/>
</dbReference>
<comment type="caution">
    <text evidence="2">The sequence shown here is derived from an EMBL/GenBank/DDBJ whole genome shotgun (WGS) entry which is preliminary data.</text>
</comment>
<keyword evidence="1" id="KW-0812">Transmembrane</keyword>
<keyword evidence="3" id="KW-1185">Reference proteome</keyword>
<evidence type="ECO:0000313" key="2">
    <source>
        <dbReference type="EMBL" id="CAB1441281.1"/>
    </source>
</evidence>
<keyword evidence="1" id="KW-0472">Membrane</keyword>
<gene>
    <name evidence="2" type="ORF">PLEPLA_LOCUS29061</name>
</gene>